<dbReference type="Proteomes" id="UP001327560">
    <property type="component" value="Chromosome 4"/>
</dbReference>
<evidence type="ECO:0000313" key="3">
    <source>
        <dbReference type="Proteomes" id="UP001327560"/>
    </source>
</evidence>
<dbReference type="AlphaFoldDB" id="A0AAQ3KC04"/>
<protein>
    <recommendedName>
        <fullName evidence="1">DUF7792 domain-containing protein</fullName>
    </recommendedName>
</protein>
<name>A0AAQ3KC04_9LILI</name>
<organism evidence="2 3">
    <name type="scientific">Canna indica</name>
    <name type="common">Indian-shot</name>
    <dbReference type="NCBI Taxonomy" id="4628"/>
    <lineage>
        <taxon>Eukaryota</taxon>
        <taxon>Viridiplantae</taxon>
        <taxon>Streptophyta</taxon>
        <taxon>Embryophyta</taxon>
        <taxon>Tracheophyta</taxon>
        <taxon>Spermatophyta</taxon>
        <taxon>Magnoliopsida</taxon>
        <taxon>Liliopsida</taxon>
        <taxon>Zingiberales</taxon>
        <taxon>Cannaceae</taxon>
        <taxon>Canna</taxon>
    </lineage>
</organism>
<dbReference type="InterPro" id="IPR056694">
    <property type="entry name" value="DUF7792"/>
</dbReference>
<keyword evidence="3" id="KW-1185">Reference proteome</keyword>
<dbReference type="Pfam" id="PF25055">
    <property type="entry name" value="DUF7792"/>
    <property type="match status" value="1"/>
</dbReference>
<evidence type="ECO:0000259" key="1">
    <source>
        <dbReference type="Pfam" id="PF25055"/>
    </source>
</evidence>
<proteinExistence type="predicted"/>
<dbReference type="EMBL" id="CP136893">
    <property type="protein sequence ID" value="WOL04418.1"/>
    <property type="molecule type" value="Genomic_DNA"/>
</dbReference>
<feature type="domain" description="DUF7792" evidence="1">
    <location>
        <begin position="1"/>
        <end position="55"/>
    </location>
</feature>
<dbReference type="PANTHER" id="PTHR46168">
    <property type="entry name" value="ARMADILLO REPEAT ONLY 4"/>
    <property type="match status" value="1"/>
</dbReference>
<reference evidence="2 3" key="1">
    <citation type="submission" date="2023-10" db="EMBL/GenBank/DDBJ databases">
        <title>Chromosome-scale genome assembly provides insights into flower coloration mechanisms of Canna indica.</title>
        <authorList>
            <person name="Li C."/>
        </authorList>
    </citation>
    <scope>NUCLEOTIDE SEQUENCE [LARGE SCALE GENOMIC DNA]</scope>
    <source>
        <tissue evidence="2">Flower</tissue>
    </source>
</reference>
<evidence type="ECO:0000313" key="2">
    <source>
        <dbReference type="EMBL" id="WOL04418.1"/>
    </source>
</evidence>
<accession>A0AAQ3KC04</accession>
<sequence length="142" mass="15181">MDDTEQVLSKALALMDKCRNRSFVHCLFSITPAAAFAKISTQIDNSISDVSWLLLASAPTRSEVVATLVSLAWDNQHFAKIIIEEDGIVPLLRLLKEVGQGRGAGRTSLVPSVSSGAIPRALTTSSMLASTLPSPRSSRMGL</sequence>
<dbReference type="PANTHER" id="PTHR46168:SF9">
    <property type="entry name" value="ARMADILLO REPEAT ONLY 2"/>
    <property type="match status" value="1"/>
</dbReference>
<gene>
    <name evidence="2" type="ORF">Cni_G13139</name>
</gene>